<gene>
    <name evidence="2" type="ORF">K452DRAFT_299905</name>
</gene>
<feature type="region of interest" description="Disordered" evidence="1">
    <location>
        <begin position="28"/>
        <end position="74"/>
    </location>
</feature>
<dbReference type="EMBL" id="ML995491">
    <property type="protein sequence ID" value="KAF2139931.1"/>
    <property type="molecule type" value="Genomic_DNA"/>
</dbReference>
<name>A0A6A6BBS8_9PEZI</name>
<evidence type="ECO:0000313" key="2">
    <source>
        <dbReference type="EMBL" id="KAF2139931.1"/>
    </source>
</evidence>
<dbReference type="Proteomes" id="UP000799438">
    <property type="component" value="Unassembled WGS sequence"/>
</dbReference>
<evidence type="ECO:0000313" key="3">
    <source>
        <dbReference type="Proteomes" id="UP000799438"/>
    </source>
</evidence>
<dbReference type="OrthoDB" id="5226533at2759"/>
<reference evidence="2" key="1">
    <citation type="journal article" date="2020" name="Stud. Mycol.">
        <title>101 Dothideomycetes genomes: a test case for predicting lifestyles and emergence of pathogens.</title>
        <authorList>
            <person name="Haridas S."/>
            <person name="Albert R."/>
            <person name="Binder M."/>
            <person name="Bloem J."/>
            <person name="Labutti K."/>
            <person name="Salamov A."/>
            <person name="Andreopoulos B."/>
            <person name="Baker S."/>
            <person name="Barry K."/>
            <person name="Bills G."/>
            <person name="Bluhm B."/>
            <person name="Cannon C."/>
            <person name="Castanera R."/>
            <person name="Culley D."/>
            <person name="Daum C."/>
            <person name="Ezra D."/>
            <person name="Gonzalez J."/>
            <person name="Henrissat B."/>
            <person name="Kuo A."/>
            <person name="Liang C."/>
            <person name="Lipzen A."/>
            <person name="Lutzoni F."/>
            <person name="Magnuson J."/>
            <person name="Mondo S."/>
            <person name="Nolan M."/>
            <person name="Ohm R."/>
            <person name="Pangilinan J."/>
            <person name="Park H.-J."/>
            <person name="Ramirez L."/>
            <person name="Alfaro M."/>
            <person name="Sun H."/>
            <person name="Tritt A."/>
            <person name="Yoshinaga Y."/>
            <person name="Zwiers L.-H."/>
            <person name="Turgeon B."/>
            <person name="Goodwin S."/>
            <person name="Spatafora J."/>
            <person name="Crous P."/>
            <person name="Grigoriev I."/>
        </authorList>
    </citation>
    <scope>NUCLEOTIDE SEQUENCE</scope>
    <source>
        <strain evidence="2">CBS 121167</strain>
    </source>
</reference>
<dbReference type="GeneID" id="54299777"/>
<sequence length="100" mass="10274">MSPAQSKNTSGAHSGLFLVLSPVASSNYPLSPTSNISPTNELGSPVMKPAGADDVQRHRRMSSVSSASSSSSATGPFKFLKLGPVYNGKGDGTDFAEADE</sequence>
<accession>A0A6A6BBS8</accession>
<dbReference type="RefSeq" id="XP_033395644.1">
    <property type="nucleotide sequence ID" value="XM_033542280.1"/>
</dbReference>
<evidence type="ECO:0000256" key="1">
    <source>
        <dbReference type="SAM" id="MobiDB-lite"/>
    </source>
</evidence>
<keyword evidence="3" id="KW-1185">Reference proteome</keyword>
<dbReference type="AlphaFoldDB" id="A0A6A6BBS8"/>
<feature type="compositionally biased region" description="Low complexity" evidence="1">
    <location>
        <begin position="62"/>
        <end position="73"/>
    </location>
</feature>
<feature type="compositionally biased region" description="Polar residues" evidence="1">
    <location>
        <begin position="28"/>
        <end position="42"/>
    </location>
</feature>
<proteinExistence type="predicted"/>
<organism evidence="2 3">
    <name type="scientific">Aplosporella prunicola CBS 121167</name>
    <dbReference type="NCBI Taxonomy" id="1176127"/>
    <lineage>
        <taxon>Eukaryota</taxon>
        <taxon>Fungi</taxon>
        <taxon>Dikarya</taxon>
        <taxon>Ascomycota</taxon>
        <taxon>Pezizomycotina</taxon>
        <taxon>Dothideomycetes</taxon>
        <taxon>Dothideomycetes incertae sedis</taxon>
        <taxon>Botryosphaeriales</taxon>
        <taxon>Aplosporellaceae</taxon>
        <taxon>Aplosporella</taxon>
    </lineage>
</organism>
<protein>
    <submittedName>
        <fullName evidence="2">Uncharacterized protein</fullName>
    </submittedName>
</protein>